<evidence type="ECO:0008006" key="5">
    <source>
        <dbReference type="Google" id="ProtNLM"/>
    </source>
</evidence>
<comment type="caution">
    <text evidence="3">The sequence shown here is derived from an EMBL/GenBank/DDBJ whole genome shotgun (WGS) entry which is preliminary data.</text>
</comment>
<sequence length="753" mass="76204">MRRFVPVALVVTLVFSLSVLPVPSALGAVAPGVTTRLGPSTVDFDVSGDGRFVAFSSTAALTPLAVAGRSDVYVRDTRTGVVTLMSKGIAEPADGPSSLPSISADGRYVAFETNASNLGTTDNDSSPDVVVCDRGNGGACTFVGRAVLSSSQYGDTHAPVLSADASVVLWVWRPVLSFSFGPRRAQGGSDTLAKLALTRLDKDPAGHILPPTRVETVAMAPEGSTATGVSSHSLSADGKQATAIVGLQGEKEAVMALSLDGGPPALVHSTGTHADSAISGDGKKIAFTSDRRAMVFDRASGATITVSRDTSGAVVDGSAPSLSADGRYVSFATAAPNVHDGASVPEAPASIVTRDLVQDEQRERAGLPRLPGALTSPSTRQNCAPANSTCPGNGTSSAPQIASNGSSVVFVSAASDLVSGDDNGTEDAFLRTFTPSLTPDPRSMSLNGSTPAAVAFRHNGIGPLTISSTRVVGNFEVYPTETCSARTLHAGEECAVSVRFRRTTPGTSTGRLEVVLGGGGVVTVQLTGTVSDPDPGDPGDPGVPSRPGALEISPYTVDFGTALVGTMGAVKSVELRNTGDTAVRITKSVLTDSGHPGDYAFTSNCASVPARGSCAITVRHQPLGALARHAVLQIEHSADRARALVLLVGTGVPSTLTVTPAVGRPGSVVTVAGTGFPPGAAVTVTLVGGPEKVGAIAGADGAFRVPMLVFRGGTAGIRTAVAVSVAGSPPVRAERTVLVQVGSVAPPDLVSRR</sequence>
<accession>A0ABP7QWU8</accession>
<evidence type="ECO:0000256" key="1">
    <source>
        <dbReference type="SAM" id="MobiDB-lite"/>
    </source>
</evidence>
<dbReference type="Gene3D" id="2.120.10.30">
    <property type="entry name" value="TolB, C-terminal domain"/>
    <property type="match status" value="2"/>
</dbReference>
<feature type="chain" id="PRO_5046965476" description="WD40 repeat protein" evidence="2">
    <location>
        <begin position="28"/>
        <end position="753"/>
    </location>
</feature>
<dbReference type="RefSeq" id="WP_344870773.1">
    <property type="nucleotide sequence ID" value="NZ_BAABAL010000004.1"/>
</dbReference>
<dbReference type="InterPro" id="IPR011042">
    <property type="entry name" value="6-blade_b-propeller_TolB-like"/>
</dbReference>
<feature type="signal peptide" evidence="2">
    <location>
        <begin position="1"/>
        <end position="27"/>
    </location>
</feature>
<keyword evidence="4" id="KW-1185">Reference proteome</keyword>
<evidence type="ECO:0000313" key="3">
    <source>
        <dbReference type="EMBL" id="GAA3989139.1"/>
    </source>
</evidence>
<dbReference type="Pfam" id="PF07676">
    <property type="entry name" value="PD40"/>
    <property type="match status" value="1"/>
</dbReference>
<dbReference type="NCBIfam" id="NF012200">
    <property type="entry name" value="choice_anch_D"/>
    <property type="match status" value="1"/>
</dbReference>
<dbReference type="InterPro" id="IPR011659">
    <property type="entry name" value="WD40"/>
</dbReference>
<evidence type="ECO:0000313" key="4">
    <source>
        <dbReference type="Proteomes" id="UP001501747"/>
    </source>
</evidence>
<evidence type="ECO:0000256" key="2">
    <source>
        <dbReference type="SAM" id="SignalP"/>
    </source>
</evidence>
<protein>
    <recommendedName>
        <fullName evidence="5">WD40 repeat protein</fullName>
    </recommendedName>
</protein>
<organism evidence="3 4">
    <name type="scientific">Allokutzneria multivorans</name>
    <dbReference type="NCBI Taxonomy" id="1142134"/>
    <lineage>
        <taxon>Bacteria</taxon>
        <taxon>Bacillati</taxon>
        <taxon>Actinomycetota</taxon>
        <taxon>Actinomycetes</taxon>
        <taxon>Pseudonocardiales</taxon>
        <taxon>Pseudonocardiaceae</taxon>
        <taxon>Allokutzneria</taxon>
    </lineage>
</organism>
<dbReference type="Proteomes" id="UP001501747">
    <property type="component" value="Unassembled WGS sequence"/>
</dbReference>
<feature type="compositionally biased region" description="Polar residues" evidence="1">
    <location>
        <begin position="375"/>
        <end position="399"/>
    </location>
</feature>
<name>A0ABP7QWU8_9PSEU</name>
<dbReference type="Gene3D" id="2.60.40.10">
    <property type="entry name" value="Immunoglobulins"/>
    <property type="match status" value="2"/>
</dbReference>
<dbReference type="SUPFAM" id="SSF82171">
    <property type="entry name" value="DPP6 N-terminal domain-like"/>
    <property type="match status" value="1"/>
</dbReference>
<proteinExistence type="predicted"/>
<reference evidence="4" key="1">
    <citation type="journal article" date="2019" name="Int. J. Syst. Evol. Microbiol.">
        <title>The Global Catalogue of Microorganisms (GCM) 10K type strain sequencing project: providing services to taxonomists for standard genome sequencing and annotation.</title>
        <authorList>
            <consortium name="The Broad Institute Genomics Platform"/>
            <consortium name="The Broad Institute Genome Sequencing Center for Infectious Disease"/>
            <person name="Wu L."/>
            <person name="Ma J."/>
        </authorList>
    </citation>
    <scope>NUCLEOTIDE SEQUENCE [LARGE SCALE GENOMIC DNA]</scope>
    <source>
        <strain evidence="4">JCM 17342</strain>
    </source>
</reference>
<keyword evidence="2" id="KW-0732">Signal</keyword>
<feature type="region of interest" description="Disordered" evidence="1">
    <location>
        <begin position="528"/>
        <end position="548"/>
    </location>
</feature>
<dbReference type="EMBL" id="BAABAL010000004">
    <property type="protein sequence ID" value="GAA3989139.1"/>
    <property type="molecule type" value="Genomic_DNA"/>
</dbReference>
<dbReference type="InterPro" id="IPR013783">
    <property type="entry name" value="Ig-like_fold"/>
</dbReference>
<feature type="region of interest" description="Disordered" evidence="1">
    <location>
        <begin position="361"/>
        <end position="399"/>
    </location>
</feature>
<gene>
    <name evidence="3" type="ORF">GCM10022247_04550</name>
</gene>